<sequence length="92" mass="10140">MEDLVFHQSTPLLTALAIIITPYGIPTPQRTPTTRTISAILLLKLSTASLLGYTPPAPTPFSGILGVKGKLLWKLRLLSMLIQFRELIWVGK</sequence>
<gene>
    <name evidence="2" type="ORF">M5K25_019350</name>
</gene>
<accession>A0ABD0ULL7</accession>
<evidence type="ECO:0000313" key="3">
    <source>
        <dbReference type="Proteomes" id="UP001552299"/>
    </source>
</evidence>
<keyword evidence="1" id="KW-1133">Transmembrane helix</keyword>
<keyword evidence="1" id="KW-0472">Membrane</keyword>
<dbReference type="Proteomes" id="UP001552299">
    <property type="component" value="Unassembled WGS sequence"/>
</dbReference>
<proteinExistence type="predicted"/>
<comment type="caution">
    <text evidence="2">The sequence shown here is derived from an EMBL/GenBank/DDBJ whole genome shotgun (WGS) entry which is preliminary data.</text>
</comment>
<keyword evidence="1" id="KW-0812">Transmembrane</keyword>
<keyword evidence="3" id="KW-1185">Reference proteome</keyword>
<protein>
    <submittedName>
        <fullName evidence="2">Uncharacterized protein</fullName>
    </submittedName>
</protein>
<dbReference type="EMBL" id="JANQDX010000015">
    <property type="protein sequence ID" value="KAL0911227.1"/>
    <property type="molecule type" value="Genomic_DNA"/>
</dbReference>
<organism evidence="2 3">
    <name type="scientific">Dendrobium thyrsiflorum</name>
    <name type="common">Pinecone-like raceme dendrobium</name>
    <name type="synonym">Orchid</name>
    <dbReference type="NCBI Taxonomy" id="117978"/>
    <lineage>
        <taxon>Eukaryota</taxon>
        <taxon>Viridiplantae</taxon>
        <taxon>Streptophyta</taxon>
        <taxon>Embryophyta</taxon>
        <taxon>Tracheophyta</taxon>
        <taxon>Spermatophyta</taxon>
        <taxon>Magnoliopsida</taxon>
        <taxon>Liliopsida</taxon>
        <taxon>Asparagales</taxon>
        <taxon>Orchidaceae</taxon>
        <taxon>Epidendroideae</taxon>
        <taxon>Malaxideae</taxon>
        <taxon>Dendrobiinae</taxon>
        <taxon>Dendrobium</taxon>
    </lineage>
</organism>
<name>A0ABD0ULL7_DENTH</name>
<reference evidence="2 3" key="1">
    <citation type="journal article" date="2024" name="Plant Biotechnol. J.">
        <title>Dendrobium thyrsiflorum genome and its molecular insights into genes involved in important horticultural traits.</title>
        <authorList>
            <person name="Chen B."/>
            <person name="Wang J.Y."/>
            <person name="Zheng P.J."/>
            <person name="Li K.L."/>
            <person name="Liang Y.M."/>
            <person name="Chen X.F."/>
            <person name="Zhang C."/>
            <person name="Zhao X."/>
            <person name="He X."/>
            <person name="Zhang G.Q."/>
            <person name="Liu Z.J."/>
            <person name="Xu Q."/>
        </authorList>
    </citation>
    <scope>NUCLEOTIDE SEQUENCE [LARGE SCALE GENOMIC DNA]</scope>
    <source>
        <strain evidence="2">GZMU011</strain>
    </source>
</reference>
<evidence type="ECO:0000313" key="2">
    <source>
        <dbReference type="EMBL" id="KAL0911227.1"/>
    </source>
</evidence>
<dbReference type="AlphaFoldDB" id="A0ABD0ULL7"/>
<evidence type="ECO:0000256" key="1">
    <source>
        <dbReference type="SAM" id="Phobius"/>
    </source>
</evidence>
<feature type="transmembrane region" description="Helical" evidence="1">
    <location>
        <begin position="6"/>
        <end position="25"/>
    </location>
</feature>